<dbReference type="Proteomes" id="UP001261624">
    <property type="component" value="Unassembled WGS sequence"/>
</dbReference>
<dbReference type="CDD" id="cd03809">
    <property type="entry name" value="GT4_MtfB-like"/>
    <property type="match status" value="1"/>
</dbReference>
<keyword evidence="1" id="KW-0808">Transferase</keyword>
<evidence type="ECO:0000313" key="5">
    <source>
        <dbReference type="Proteomes" id="UP001261624"/>
    </source>
</evidence>
<sequence length="371" mass="42860">MIIGYEAKRIFHNATGLGNYSRDLIKILSKLYPENSYNLYNPKPGKISIHDPGKTVEEKLPRKKLDKIFKNYWRRKNIIKDLKRDKIEVFHGLSGEIPFNLKENNIKSVVTIHDLIFLRFPEFYSFLDRYIYKKKFLHAARKADVVIAVSEQTKSDIVEFLSIDESKIKVIYQGCQKEYKTRYQSSEITNFCKEKKIPENYILNVGTVESRKNILSAIKAIKDIDTHLVIVGSFTAYSKKVKEYVEQEQLHEKVIFLGGLSTYELALLYQGAKIFIYPSLFEGFGIPIIEALYSQTPVITTNYGCFPEAGGPDSIYVDPKNISEISEAIHSLLNDPAKRKFISEKSFNYVQRFNDENIASQIISLYKDLLK</sequence>
<dbReference type="SUPFAM" id="SSF53756">
    <property type="entry name" value="UDP-Glycosyltransferase/glycogen phosphorylase"/>
    <property type="match status" value="1"/>
</dbReference>
<evidence type="ECO:0000313" key="4">
    <source>
        <dbReference type="EMBL" id="MDT0688471.1"/>
    </source>
</evidence>
<comment type="caution">
    <text evidence="4">The sequence shown here is derived from an EMBL/GenBank/DDBJ whole genome shotgun (WGS) entry which is preliminary data.</text>
</comment>
<name>A0ABU3DXL3_9FLAO</name>
<accession>A0ABU3DXL3</accession>
<dbReference type="PANTHER" id="PTHR46401">
    <property type="entry name" value="GLYCOSYLTRANSFERASE WBBK-RELATED"/>
    <property type="match status" value="1"/>
</dbReference>
<dbReference type="EMBL" id="JAVRHM010000001">
    <property type="protein sequence ID" value="MDT0688471.1"/>
    <property type="molecule type" value="Genomic_DNA"/>
</dbReference>
<dbReference type="InterPro" id="IPR001296">
    <property type="entry name" value="Glyco_trans_1"/>
</dbReference>
<dbReference type="Pfam" id="PF00534">
    <property type="entry name" value="Glycos_transf_1"/>
    <property type="match status" value="1"/>
</dbReference>
<feature type="domain" description="Glycosyltransferase subfamily 4-like N-terminal" evidence="3">
    <location>
        <begin position="60"/>
        <end position="174"/>
    </location>
</feature>
<gene>
    <name evidence="4" type="ORF">RM549_01645</name>
</gene>
<dbReference type="InterPro" id="IPR028098">
    <property type="entry name" value="Glyco_trans_4-like_N"/>
</dbReference>
<dbReference type="PANTHER" id="PTHR46401:SF2">
    <property type="entry name" value="GLYCOSYLTRANSFERASE WBBK-RELATED"/>
    <property type="match status" value="1"/>
</dbReference>
<dbReference type="RefSeq" id="WP_311680020.1">
    <property type="nucleotide sequence ID" value="NZ_JAVRHM010000001.1"/>
</dbReference>
<evidence type="ECO:0000256" key="1">
    <source>
        <dbReference type="ARBA" id="ARBA00022679"/>
    </source>
</evidence>
<dbReference type="Pfam" id="PF13439">
    <property type="entry name" value="Glyco_transf_4"/>
    <property type="match status" value="1"/>
</dbReference>
<proteinExistence type="predicted"/>
<feature type="domain" description="Glycosyl transferase family 1" evidence="2">
    <location>
        <begin position="197"/>
        <end position="345"/>
    </location>
</feature>
<evidence type="ECO:0000259" key="2">
    <source>
        <dbReference type="Pfam" id="PF00534"/>
    </source>
</evidence>
<reference evidence="4 5" key="1">
    <citation type="submission" date="2023-09" db="EMBL/GenBank/DDBJ databases">
        <authorList>
            <person name="Rey-Velasco X."/>
        </authorList>
    </citation>
    <scope>NUCLEOTIDE SEQUENCE [LARGE SCALE GENOMIC DNA]</scope>
    <source>
        <strain evidence="4 5">F188</strain>
    </source>
</reference>
<evidence type="ECO:0000259" key="3">
    <source>
        <dbReference type="Pfam" id="PF13439"/>
    </source>
</evidence>
<organism evidence="4 5">
    <name type="scientific">Autumnicola patrickiae</name>
    <dbReference type="NCBI Taxonomy" id="3075591"/>
    <lineage>
        <taxon>Bacteria</taxon>
        <taxon>Pseudomonadati</taxon>
        <taxon>Bacteroidota</taxon>
        <taxon>Flavobacteriia</taxon>
        <taxon>Flavobacteriales</taxon>
        <taxon>Flavobacteriaceae</taxon>
        <taxon>Autumnicola</taxon>
    </lineage>
</organism>
<keyword evidence="5" id="KW-1185">Reference proteome</keyword>
<protein>
    <submittedName>
        <fullName evidence="4">Glycosyltransferase family 1 protein</fullName>
    </submittedName>
</protein>
<dbReference type="Gene3D" id="3.40.50.2000">
    <property type="entry name" value="Glycogen Phosphorylase B"/>
    <property type="match status" value="2"/>
</dbReference>